<dbReference type="UniPathway" id="UPA00056">
    <property type="reaction ID" value="UER00092"/>
</dbReference>
<dbReference type="InterPro" id="IPR036291">
    <property type="entry name" value="NAD(P)-bd_dom_sf"/>
</dbReference>
<feature type="binding site" evidence="9">
    <location>
        <position position="177"/>
    </location>
    <ligand>
        <name>1-deoxy-D-xylulose 5-phosphate</name>
        <dbReference type="ChEBI" id="CHEBI:57792"/>
    </ligand>
</feature>
<evidence type="ECO:0000259" key="12">
    <source>
        <dbReference type="Pfam" id="PF13288"/>
    </source>
</evidence>
<feature type="binding site" evidence="9">
    <location>
        <position position="247"/>
    </location>
    <ligand>
        <name>1-deoxy-D-xylulose 5-phosphate</name>
        <dbReference type="ChEBI" id="CHEBI:57792"/>
    </ligand>
</feature>
<dbReference type="InterPro" id="IPR013644">
    <property type="entry name" value="DXP_reductoisomerase_C"/>
</dbReference>
<dbReference type="SUPFAM" id="SSF51735">
    <property type="entry name" value="NAD(P)-binding Rossmann-fold domains"/>
    <property type="match status" value="1"/>
</dbReference>
<dbReference type="RefSeq" id="WP_013215872.1">
    <property type="nucleotide sequence ID" value="NC_014313.1"/>
</dbReference>
<dbReference type="OrthoDB" id="9806546at2"/>
<dbReference type="PIRSF" id="PIRSF006205">
    <property type="entry name" value="Dxp_reductismrs"/>
    <property type="match status" value="1"/>
</dbReference>
<evidence type="ECO:0000313" key="13">
    <source>
        <dbReference type="EMBL" id="ADJ23713.1"/>
    </source>
</evidence>
<sequence>MHMAVTASVPNNEVKAASPVEIEWPHASRPCRLTVLGATGSVGTSTLDLVARAPERFEVVALTAQSNAPALAALARLHRAKLAVIGDEKYLPQLRDELAGTGIRTAGGADALVEAALMPADCVMAAIVGAAGLRPTFAAASCGKRVALANKECLVSAGHVFTAEIKRSGAELLPVDSEHSAAFQALTGAEPGSIEKIVLTASGGPFRTWTREALENATPEQALKHPNWSMGAKITIDSATLMNKGLELIEAFHLFPVSVDALDCVVHPQSVVHCLVSYVDGSVLAQLAAPDMRTPIAVALAWPGRMSAPTERLDLARLGSLTFEAPDETRFPALRVARAALRRGDTAPAVLNAANEIGVQAFLNRRIKFLEIAKLVEETLDAAERQGAISAAQCLDDILSIDERARRLAEDALNRY</sequence>
<evidence type="ECO:0000256" key="6">
    <source>
        <dbReference type="ARBA" id="ARBA00023211"/>
    </source>
</evidence>
<feature type="binding site" evidence="9">
    <location>
        <position position="178"/>
    </location>
    <ligand>
        <name>1-deoxy-D-xylulose 5-phosphate</name>
        <dbReference type="ChEBI" id="CHEBI:57792"/>
    </ligand>
</feature>
<dbReference type="HAMAP" id="MF_00183">
    <property type="entry name" value="DXP_reductoisom"/>
    <property type="match status" value="1"/>
</dbReference>
<feature type="binding site" evidence="9">
    <location>
        <position position="244"/>
    </location>
    <ligand>
        <name>1-deoxy-D-xylulose 5-phosphate</name>
        <dbReference type="ChEBI" id="CHEBI:57792"/>
    </ligand>
</feature>
<comment type="cofactor">
    <cofactor evidence="9">
        <name>Mg(2+)</name>
        <dbReference type="ChEBI" id="CHEBI:18420"/>
    </cofactor>
    <cofactor evidence="9">
        <name>Mn(2+)</name>
        <dbReference type="ChEBI" id="CHEBI:29035"/>
    </cofactor>
</comment>
<keyword evidence="5 9" id="KW-0560">Oxidoreductase</keyword>
<dbReference type="InterPro" id="IPR036169">
    <property type="entry name" value="DXPR_C_sf"/>
</dbReference>
<feature type="domain" description="1-deoxy-D-xylulose 5-phosphate reductoisomerase N-terminal" evidence="10">
    <location>
        <begin position="33"/>
        <end position="158"/>
    </location>
</feature>
<feature type="binding site" evidence="9">
    <location>
        <position position="225"/>
    </location>
    <ligand>
        <name>1-deoxy-D-xylulose 5-phosphate</name>
        <dbReference type="ChEBI" id="CHEBI:57792"/>
    </ligand>
</feature>
<dbReference type="eggNOG" id="COG0743">
    <property type="taxonomic scope" value="Bacteria"/>
</dbReference>
<dbReference type="AlphaFoldDB" id="D8JZB1"/>
<dbReference type="SUPFAM" id="SSF69055">
    <property type="entry name" value="1-deoxy-D-xylulose-5-phosphate reductoisomerase, C-terminal domain"/>
    <property type="match status" value="1"/>
</dbReference>
<evidence type="ECO:0000256" key="2">
    <source>
        <dbReference type="ARBA" id="ARBA00006825"/>
    </source>
</evidence>
<feature type="binding site" evidence="9">
    <location>
        <position position="247"/>
    </location>
    <ligand>
        <name>Mn(2+)</name>
        <dbReference type="ChEBI" id="CHEBI:29035"/>
    </ligand>
</feature>
<dbReference type="GO" id="GO:0030604">
    <property type="term" value="F:1-deoxy-D-xylulose-5-phosphate reductoisomerase activity"/>
    <property type="evidence" value="ECO:0007669"/>
    <property type="project" value="UniProtKB-UniRule"/>
</dbReference>
<keyword evidence="7 9" id="KW-0414">Isoprene biosynthesis</keyword>
<feature type="binding site" evidence="9">
    <location>
        <position position="178"/>
    </location>
    <ligand>
        <name>Mn(2+)</name>
        <dbReference type="ChEBI" id="CHEBI:29035"/>
    </ligand>
</feature>
<keyword evidence="6 9" id="KW-0464">Manganese</keyword>
<dbReference type="HOGENOM" id="CLU_035714_4_0_5"/>
<feature type="binding site" evidence="9">
    <location>
        <position position="231"/>
    </location>
    <ligand>
        <name>NADPH</name>
        <dbReference type="ChEBI" id="CHEBI:57783"/>
    </ligand>
</feature>
<dbReference type="KEGG" id="hdn:Hden_1912"/>
<name>D8JZB1_HYPDA</name>
<dbReference type="GO" id="GO:0016853">
    <property type="term" value="F:isomerase activity"/>
    <property type="evidence" value="ECO:0007669"/>
    <property type="project" value="UniProtKB-KW"/>
</dbReference>
<keyword evidence="3 9" id="KW-0479">Metal-binding</keyword>
<dbReference type="InterPro" id="IPR003821">
    <property type="entry name" value="DXP_reductoisomerase"/>
</dbReference>
<feature type="domain" description="DXP reductoisomerase C-terminal" evidence="12">
    <location>
        <begin position="287"/>
        <end position="407"/>
    </location>
</feature>
<feature type="binding site" evidence="9">
    <location>
        <position position="202"/>
    </location>
    <ligand>
        <name>1-deoxy-D-xylulose 5-phosphate</name>
        <dbReference type="ChEBI" id="CHEBI:57792"/>
    </ligand>
</feature>
<dbReference type="SUPFAM" id="SSF55347">
    <property type="entry name" value="Glyceraldehyde-3-phosphate dehydrogenase-like, C-terminal domain"/>
    <property type="match status" value="1"/>
</dbReference>
<dbReference type="Pfam" id="PF08436">
    <property type="entry name" value="DXP_redisom_C"/>
    <property type="match status" value="1"/>
</dbReference>
<dbReference type="Pfam" id="PF13288">
    <property type="entry name" value="DXPR_C"/>
    <property type="match status" value="1"/>
</dbReference>
<keyword evidence="14" id="KW-1185">Reference proteome</keyword>
<feature type="binding site" evidence="9">
    <location>
        <position position="151"/>
    </location>
    <ligand>
        <name>1-deoxy-D-xylulose 5-phosphate</name>
        <dbReference type="ChEBI" id="CHEBI:57792"/>
    </ligand>
</feature>
<comment type="catalytic activity">
    <reaction evidence="8">
        <text>2-C-methyl-D-erythritol 4-phosphate + NADP(+) = 1-deoxy-D-xylulose 5-phosphate + NADPH + H(+)</text>
        <dbReference type="Rhea" id="RHEA:13717"/>
        <dbReference type="ChEBI" id="CHEBI:15378"/>
        <dbReference type="ChEBI" id="CHEBI:57783"/>
        <dbReference type="ChEBI" id="CHEBI:57792"/>
        <dbReference type="ChEBI" id="CHEBI:58262"/>
        <dbReference type="ChEBI" id="CHEBI:58349"/>
        <dbReference type="EC" id="1.1.1.267"/>
    </reaction>
    <physiologicalReaction direction="right-to-left" evidence="8">
        <dbReference type="Rhea" id="RHEA:13719"/>
    </physiologicalReaction>
</comment>
<dbReference type="Gene3D" id="1.10.1740.10">
    <property type="match status" value="1"/>
</dbReference>
<feature type="binding site" evidence="9">
    <location>
        <position position="152"/>
    </location>
    <ligand>
        <name>NADPH</name>
        <dbReference type="ChEBI" id="CHEBI:57783"/>
    </ligand>
</feature>
<evidence type="ECO:0000256" key="3">
    <source>
        <dbReference type="ARBA" id="ARBA00022723"/>
    </source>
</evidence>
<feature type="binding site" evidence="9">
    <location>
        <position position="176"/>
    </location>
    <ligand>
        <name>Mn(2+)</name>
        <dbReference type="ChEBI" id="CHEBI:29035"/>
    </ligand>
</feature>
<feature type="domain" description="1-deoxy-D-xylulose 5-phosphate reductoisomerase C-terminal" evidence="11">
    <location>
        <begin position="172"/>
        <end position="255"/>
    </location>
</feature>
<proteinExistence type="inferred from homology"/>
<accession>D8JZB1</accession>
<dbReference type="GO" id="GO:0030145">
    <property type="term" value="F:manganese ion binding"/>
    <property type="evidence" value="ECO:0007669"/>
    <property type="project" value="TreeGrafter"/>
</dbReference>
<dbReference type="EMBL" id="CP002083">
    <property type="protein sequence ID" value="ADJ23713.1"/>
    <property type="molecule type" value="Genomic_DNA"/>
</dbReference>
<dbReference type="Gene3D" id="3.40.50.720">
    <property type="entry name" value="NAD(P)-binding Rossmann-like Domain"/>
    <property type="match status" value="1"/>
</dbReference>
<comment type="function">
    <text evidence="9">Catalyzes the NADPH-dependent rearrangement and reduction of 1-deoxy-D-xylulose-5-phosphate (DXP) to 2-C-methyl-D-erythritol 4-phosphate (MEP).</text>
</comment>
<keyword evidence="4 9" id="KW-0521">NADP</keyword>
<feature type="binding site" evidence="9">
    <location>
        <position position="67"/>
    </location>
    <ligand>
        <name>NADPH</name>
        <dbReference type="ChEBI" id="CHEBI:57783"/>
    </ligand>
</feature>
<keyword evidence="9" id="KW-0460">Magnesium</keyword>
<dbReference type="GO" id="GO:0070402">
    <property type="term" value="F:NADPH binding"/>
    <property type="evidence" value="ECO:0007669"/>
    <property type="project" value="InterPro"/>
</dbReference>
<evidence type="ECO:0000313" key="14">
    <source>
        <dbReference type="Proteomes" id="UP000002033"/>
    </source>
</evidence>
<dbReference type="GO" id="GO:0051484">
    <property type="term" value="P:isopentenyl diphosphate biosynthetic process, methylerythritol 4-phosphate pathway involved in terpenoid biosynthetic process"/>
    <property type="evidence" value="ECO:0007669"/>
    <property type="project" value="UniProtKB-ARBA"/>
</dbReference>
<organism evidence="13 14">
    <name type="scientific">Hyphomicrobium denitrificans (strain ATCC 51888 / DSM 1869 / NCIMB 11706 / TK 0415)</name>
    <dbReference type="NCBI Taxonomy" id="582899"/>
    <lineage>
        <taxon>Bacteria</taxon>
        <taxon>Pseudomonadati</taxon>
        <taxon>Pseudomonadota</taxon>
        <taxon>Alphaproteobacteria</taxon>
        <taxon>Hyphomicrobiales</taxon>
        <taxon>Hyphomicrobiaceae</taxon>
        <taxon>Hyphomicrobium</taxon>
    </lineage>
</organism>
<comment type="pathway">
    <text evidence="1 9">Isoprenoid biosynthesis; isopentenyl diphosphate biosynthesis via DXP pathway; isopentenyl diphosphate from 1-deoxy-D-xylulose 5-phosphate: step 1/6.</text>
</comment>
<comment type="caution">
    <text evidence="9">Lacks conserved residue(s) required for the propagation of feature annotation.</text>
</comment>
<evidence type="ECO:0000259" key="10">
    <source>
        <dbReference type="Pfam" id="PF02670"/>
    </source>
</evidence>
<dbReference type="InterPro" id="IPR013512">
    <property type="entry name" value="DXP_reductoisomerase_N"/>
</dbReference>
<dbReference type="PANTHER" id="PTHR30525">
    <property type="entry name" value="1-DEOXY-D-XYLULOSE 5-PHOSPHATE REDUCTOISOMERASE"/>
    <property type="match status" value="1"/>
</dbReference>
<gene>
    <name evidence="9" type="primary">dxr</name>
    <name evidence="13" type="ordered locus">Hden_1912</name>
</gene>
<dbReference type="Proteomes" id="UP000002033">
    <property type="component" value="Chromosome"/>
</dbReference>
<feature type="binding site" evidence="9">
    <location>
        <position position="243"/>
    </location>
    <ligand>
        <name>1-deoxy-D-xylulose 5-phosphate</name>
        <dbReference type="ChEBI" id="CHEBI:57792"/>
    </ligand>
</feature>
<feature type="binding site" evidence="9">
    <location>
        <position position="42"/>
    </location>
    <ligand>
        <name>NADPH</name>
        <dbReference type="ChEBI" id="CHEBI:57783"/>
    </ligand>
</feature>
<dbReference type="STRING" id="582899.Hden_1912"/>
<evidence type="ECO:0000256" key="9">
    <source>
        <dbReference type="HAMAP-Rule" id="MF_00183"/>
    </source>
</evidence>
<feature type="binding site" evidence="9">
    <location>
        <position position="40"/>
    </location>
    <ligand>
        <name>NADPH</name>
        <dbReference type="ChEBI" id="CHEBI:57783"/>
    </ligand>
</feature>
<dbReference type="NCBIfam" id="NF009114">
    <property type="entry name" value="PRK12464.1"/>
    <property type="match status" value="1"/>
</dbReference>
<feature type="binding site" evidence="9">
    <location>
        <position position="39"/>
    </location>
    <ligand>
        <name>NADPH</name>
        <dbReference type="ChEBI" id="CHEBI:57783"/>
    </ligand>
</feature>
<evidence type="ECO:0000256" key="1">
    <source>
        <dbReference type="ARBA" id="ARBA00005094"/>
    </source>
</evidence>
<comment type="similarity">
    <text evidence="2 9">Belongs to the DXR family.</text>
</comment>
<evidence type="ECO:0000256" key="5">
    <source>
        <dbReference type="ARBA" id="ARBA00023002"/>
    </source>
</evidence>
<dbReference type="FunFam" id="3.40.50.720:FF:000045">
    <property type="entry name" value="1-deoxy-D-xylulose 5-phosphate reductoisomerase"/>
    <property type="match status" value="1"/>
</dbReference>
<reference evidence="14" key="1">
    <citation type="journal article" date="2011" name="J. Bacteriol.">
        <title>Genome sequences of eight morphologically diverse alphaproteobacteria.</title>
        <authorList>
            <consortium name="US DOE Joint Genome Institute"/>
            <person name="Brown P.J."/>
            <person name="Kysela D.T."/>
            <person name="Buechlein A."/>
            <person name="Hemmerich C."/>
            <person name="Brun Y.V."/>
        </authorList>
    </citation>
    <scope>NUCLEOTIDE SEQUENCE [LARGE SCALE GENOMIC DNA]</scope>
    <source>
        <strain evidence="14">ATCC 51888 / DSM 1869 / NCIB 11706 / TK 0415</strain>
    </source>
</reference>
<dbReference type="PANTHER" id="PTHR30525:SF0">
    <property type="entry name" value="1-DEOXY-D-XYLULOSE 5-PHOSPHATE REDUCTOISOMERASE, CHLOROPLASTIC"/>
    <property type="match status" value="1"/>
</dbReference>
<evidence type="ECO:0000256" key="8">
    <source>
        <dbReference type="ARBA" id="ARBA00048543"/>
    </source>
</evidence>
<dbReference type="InterPro" id="IPR026877">
    <property type="entry name" value="DXPR_C"/>
</dbReference>
<dbReference type="NCBIfam" id="TIGR00243">
    <property type="entry name" value="Dxr"/>
    <property type="match status" value="1"/>
</dbReference>
<feature type="binding site" evidence="9">
    <location>
        <position position="41"/>
    </location>
    <ligand>
        <name>NADPH</name>
        <dbReference type="ChEBI" id="CHEBI:57783"/>
    </ligand>
</feature>
<evidence type="ECO:0000256" key="7">
    <source>
        <dbReference type="ARBA" id="ARBA00023229"/>
    </source>
</evidence>
<evidence type="ECO:0000256" key="4">
    <source>
        <dbReference type="ARBA" id="ARBA00022857"/>
    </source>
</evidence>
<dbReference type="Pfam" id="PF02670">
    <property type="entry name" value="DXP_reductoisom"/>
    <property type="match status" value="1"/>
</dbReference>
<evidence type="ECO:0000259" key="11">
    <source>
        <dbReference type="Pfam" id="PF08436"/>
    </source>
</evidence>
<feature type="binding site" evidence="9">
    <location>
        <position position="238"/>
    </location>
    <ligand>
        <name>1-deoxy-D-xylulose 5-phosphate</name>
        <dbReference type="ChEBI" id="CHEBI:57792"/>
    </ligand>
</feature>
<feature type="binding site" evidence="9">
    <location>
        <position position="150"/>
    </location>
    <ligand>
        <name>NADPH</name>
        <dbReference type="ChEBI" id="CHEBI:57783"/>
    </ligand>
</feature>
<keyword evidence="13" id="KW-0413">Isomerase</keyword>
<dbReference type="EC" id="1.1.1.267" evidence="9"/>
<protein>
    <recommendedName>
        <fullName evidence="9">1-deoxy-D-xylulose 5-phosphate reductoisomerase</fullName>
        <shortName evidence="9">DXP reductoisomerase</shortName>
        <ecNumber evidence="9">1.1.1.267</ecNumber>
    </recommendedName>
    <alternativeName>
        <fullName evidence="9">1-deoxyxylulose-5-phosphate reductoisomerase</fullName>
    </alternativeName>
    <alternativeName>
        <fullName evidence="9">2-C-methyl-D-erythritol 4-phosphate synthase</fullName>
    </alternativeName>
</protein>